<name>T2GAW8_MEGG1</name>
<dbReference type="Proteomes" id="UP000016587">
    <property type="component" value="Chromosome"/>
</dbReference>
<dbReference type="AlphaFoldDB" id="T2GAW8"/>
<dbReference type="SUPFAM" id="SSF52402">
    <property type="entry name" value="Adenine nucleotide alpha hydrolases-like"/>
    <property type="match status" value="1"/>
</dbReference>
<protein>
    <submittedName>
        <fullName evidence="3">Putative Electron transfer flavoprotein beta-subunit</fullName>
    </submittedName>
</protein>
<dbReference type="Gene3D" id="3.40.50.620">
    <property type="entry name" value="HUPs"/>
    <property type="match status" value="1"/>
</dbReference>
<dbReference type="InterPro" id="IPR014730">
    <property type="entry name" value="ETF_a/b_N"/>
</dbReference>
<dbReference type="KEGG" id="dgg:DGI_1480"/>
<evidence type="ECO:0000313" key="4">
    <source>
        <dbReference type="Proteomes" id="UP000016587"/>
    </source>
</evidence>
<dbReference type="OrthoDB" id="112978at2"/>
<sequence>MSQPYHIVVCGSIVPDPLQTLEPALGPAGWGLKNELQLPAVLDPWVAHALFEAANLAKQVPGSKVTLVSLGPKAKLQQVMMQVAQKAPFELVVRDGPAGGFVDAAEVAAVLAEAVNSIPGLDKSRLLLFGGWQSASRGAGATLQILGELLGITEQFQGVDLCQVQGDSLLIKERIEGGSYLVSELANPPAVLGWATGSLPEPPNNPQVGMQNMRLVMPALQKAQPAKVGAEGVTYAAVELPRQRRETRVVKDVPVDDIAREIADWIRS</sequence>
<evidence type="ECO:0000256" key="1">
    <source>
        <dbReference type="ARBA" id="ARBA00022982"/>
    </source>
</evidence>
<dbReference type="RefSeq" id="WP_021760131.1">
    <property type="nucleotide sequence ID" value="NC_022444.1"/>
</dbReference>
<dbReference type="Pfam" id="PF01012">
    <property type="entry name" value="ETF"/>
    <property type="match status" value="1"/>
</dbReference>
<reference evidence="4" key="2">
    <citation type="submission" date="2013-07" db="EMBL/GenBank/DDBJ databases">
        <authorList>
            <person name="Morais-Silva F.O."/>
            <person name="Rezende A.M."/>
            <person name="Pimentel C."/>
            <person name="Resende D.M."/>
            <person name="Santos C.I."/>
            <person name="Clemente C."/>
            <person name="de Oliveira L.M."/>
            <person name="da Silva S.M."/>
            <person name="Costa D.A."/>
            <person name="Varela-Raposo A."/>
            <person name="Horacio E.C.A."/>
            <person name="Matos M."/>
            <person name="Flores O."/>
            <person name="Ruiz J.C."/>
            <person name="Rodrigues-Pousada C."/>
        </authorList>
    </citation>
    <scope>NUCLEOTIDE SEQUENCE [LARGE SCALE GENOMIC DNA]</scope>
    <source>
        <strain evidence="4">ATCC 19364 / DSM 1382 / NCIMB 9332 / VKM B-1759</strain>
    </source>
</reference>
<organism evidence="3 4">
    <name type="scientific">Megalodesulfovibrio gigas (strain ATCC 19364 / DSM 1382 / NCIMB 9332 / VKM B-1759)</name>
    <name type="common">Desulfovibrio gigas</name>
    <dbReference type="NCBI Taxonomy" id="1121448"/>
    <lineage>
        <taxon>Bacteria</taxon>
        <taxon>Pseudomonadati</taxon>
        <taxon>Thermodesulfobacteriota</taxon>
        <taxon>Desulfovibrionia</taxon>
        <taxon>Desulfovibrionales</taxon>
        <taxon>Desulfovibrionaceae</taxon>
        <taxon>Megalodesulfovibrio</taxon>
    </lineage>
</organism>
<proteinExistence type="predicted"/>
<dbReference type="EMBL" id="CP006585">
    <property type="protein sequence ID" value="AGW13324.1"/>
    <property type="molecule type" value="Genomic_DNA"/>
</dbReference>
<keyword evidence="1" id="KW-0813">Transport</keyword>
<accession>T2GAW8</accession>
<evidence type="ECO:0000259" key="2">
    <source>
        <dbReference type="Pfam" id="PF01012"/>
    </source>
</evidence>
<dbReference type="eggNOG" id="COG2086">
    <property type="taxonomic scope" value="Bacteria"/>
</dbReference>
<dbReference type="PATRIC" id="fig|1121448.10.peg.1478"/>
<dbReference type="STRING" id="1121448.DGI_1480"/>
<evidence type="ECO:0000313" key="3">
    <source>
        <dbReference type="EMBL" id="AGW13324.1"/>
    </source>
</evidence>
<keyword evidence="1" id="KW-0249">Electron transport</keyword>
<reference evidence="3 4" key="1">
    <citation type="journal article" date="2013" name="J. Bacteriol.">
        <title>Roles of HynAB and Ech, the only two hydrogenases found in the model sulfate reducer Desulfovibrio gigas.</title>
        <authorList>
            <person name="Morais-Silva F.O."/>
            <person name="Santos C.I."/>
            <person name="Rodrigues R."/>
            <person name="Pereira I.A."/>
            <person name="Rodrigues-Pousada C."/>
        </authorList>
    </citation>
    <scope>NUCLEOTIDE SEQUENCE [LARGE SCALE GENOMIC DNA]</scope>
    <source>
        <strain evidence="4">ATCC 19364 / DSM 1382 / NCIMB 9332 / VKM B-1759</strain>
    </source>
</reference>
<dbReference type="HOGENOM" id="CLU_1030149_0_0_7"/>
<gene>
    <name evidence="3" type="primary">etfB</name>
    <name evidence="3" type="ORF">DGI_1480</name>
</gene>
<feature type="domain" description="Electron transfer flavoprotein alpha/beta-subunit N-terminal" evidence="2">
    <location>
        <begin position="38"/>
        <end position="203"/>
    </location>
</feature>
<dbReference type="InterPro" id="IPR014729">
    <property type="entry name" value="Rossmann-like_a/b/a_fold"/>
</dbReference>
<keyword evidence="4" id="KW-1185">Reference proteome</keyword>